<proteinExistence type="predicted"/>
<name>A0A5E7IGJ4_PSEFL</name>
<sequence length="38" mass="4329">MVGRKAPKEFGQQVEDWIQDRREKKGNVGTIPLTTLSD</sequence>
<protein>
    <submittedName>
        <fullName evidence="1">Uncharacterized protein</fullName>
    </submittedName>
</protein>
<organism evidence="1 2">
    <name type="scientific">Pseudomonas fluorescens</name>
    <dbReference type="NCBI Taxonomy" id="294"/>
    <lineage>
        <taxon>Bacteria</taxon>
        <taxon>Pseudomonadati</taxon>
        <taxon>Pseudomonadota</taxon>
        <taxon>Gammaproteobacteria</taxon>
        <taxon>Pseudomonadales</taxon>
        <taxon>Pseudomonadaceae</taxon>
        <taxon>Pseudomonas</taxon>
    </lineage>
</organism>
<evidence type="ECO:0000313" key="2">
    <source>
        <dbReference type="Proteomes" id="UP000377224"/>
    </source>
</evidence>
<reference evidence="1 2" key="1">
    <citation type="submission" date="2019-09" db="EMBL/GenBank/DDBJ databases">
        <authorList>
            <person name="Chandra G."/>
            <person name="Truman W A."/>
        </authorList>
    </citation>
    <scope>NUCLEOTIDE SEQUENCE [LARGE SCALE GENOMIC DNA]</scope>
    <source>
        <strain evidence="1">PS896</strain>
    </source>
</reference>
<dbReference type="EMBL" id="CABVIN010000001">
    <property type="protein sequence ID" value="VVO75515.1"/>
    <property type="molecule type" value="Genomic_DNA"/>
</dbReference>
<dbReference type="AlphaFoldDB" id="A0A5E7IGJ4"/>
<accession>A0A5E7IGJ4</accession>
<dbReference type="Proteomes" id="UP000377224">
    <property type="component" value="Unassembled WGS sequence"/>
</dbReference>
<evidence type="ECO:0000313" key="1">
    <source>
        <dbReference type="EMBL" id="VVO75515.1"/>
    </source>
</evidence>
<gene>
    <name evidence="1" type="ORF">PS896_01560</name>
</gene>